<dbReference type="Pfam" id="PF18139">
    <property type="entry name" value="LSDAT_euk"/>
    <property type="match status" value="1"/>
</dbReference>
<dbReference type="OrthoDB" id="301415at2759"/>
<keyword evidence="7" id="KW-0407">Ion channel</keyword>
<dbReference type="InterPro" id="IPR050927">
    <property type="entry name" value="TRPM"/>
</dbReference>
<feature type="domain" description="TRPM-like" evidence="11">
    <location>
        <begin position="405"/>
        <end position="661"/>
    </location>
</feature>
<feature type="transmembrane region" description="Helical" evidence="9">
    <location>
        <begin position="893"/>
        <end position="916"/>
    </location>
</feature>
<proteinExistence type="predicted"/>
<organism evidence="12 13">
    <name type="scientific">Stichopus japonicus</name>
    <name type="common">Sea cucumber</name>
    <dbReference type="NCBI Taxonomy" id="307972"/>
    <lineage>
        <taxon>Eukaryota</taxon>
        <taxon>Metazoa</taxon>
        <taxon>Echinodermata</taxon>
        <taxon>Eleutherozoa</taxon>
        <taxon>Echinozoa</taxon>
        <taxon>Holothuroidea</taxon>
        <taxon>Aspidochirotacea</taxon>
        <taxon>Aspidochirotida</taxon>
        <taxon>Stichopodidae</taxon>
        <taxon>Apostichopus</taxon>
    </lineage>
</organism>
<keyword evidence="5" id="KW-0406">Ion transport</keyword>
<dbReference type="GO" id="GO:0030001">
    <property type="term" value="P:metal ion transport"/>
    <property type="evidence" value="ECO:0007669"/>
    <property type="project" value="TreeGrafter"/>
</dbReference>
<feature type="domain" description="TRPM SLOG" evidence="10">
    <location>
        <begin position="121"/>
        <end position="349"/>
    </location>
</feature>
<keyword evidence="13" id="KW-1185">Reference proteome</keyword>
<dbReference type="InterPro" id="IPR057366">
    <property type="entry name" value="TRPM-like"/>
</dbReference>
<evidence type="ECO:0000256" key="3">
    <source>
        <dbReference type="ARBA" id="ARBA00022692"/>
    </source>
</evidence>
<feature type="compositionally biased region" description="Acidic residues" evidence="8">
    <location>
        <begin position="721"/>
        <end position="730"/>
    </location>
</feature>
<accession>A0A2G8K2K5</accession>
<dbReference type="InterPro" id="IPR041491">
    <property type="entry name" value="TRPM_SLOG"/>
</dbReference>
<evidence type="ECO:0000313" key="13">
    <source>
        <dbReference type="Proteomes" id="UP000230750"/>
    </source>
</evidence>
<protein>
    <submittedName>
        <fullName evidence="12">Putative transient receptor potential cation channel subfamily M member 1</fullName>
    </submittedName>
</protein>
<feature type="compositionally biased region" description="Low complexity" evidence="8">
    <location>
        <begin position="731"/>
        <end position="741"/>
    </location>
</feature>
<evidence type="ECO:0000256" key="8">
    <source>
        <dbReference type="SAM" id="MobiDB-lite"/>
    </source>
</evidence>
<dbReference type="GO" id="GO:0005261">
    <property type="term" value="F:monoatomic cation channel activity"/>
    <property type="evidence" value="ECO:0007669"/>
    <property type="project" value="TreeGrafter"/>
</dbReference>
<keyword evidence="4 9" id="KW-1133">Transmembrane helix</keyword>
<keyword evidence="3 9" id="KW-0812">Transmembrane</keyword>
<feature type="transmembrane region" description="Helical" evidence="9">
    <location>
        <begin position="796"/>
        <end position="818"/>
    </location>
</feature>
<evidence type="ECO:0000313" key="12">
    <source>
        <dbReference type="EMBL" id="PIK42203.1"/>
    </source>
</evidence>
<evidence type="ECO:0000256" key="4">
    <source>
        <dbReference type="ARBA" id="ARBA00022989"/>
    </source>
</evidence>
<evidence type="ECO:0000256" key="9">
    <source>
        <dbReference type="SAM" id="Phobius"/>
    </source>
</evidence>
<comment type="subcellular location">
    <subcellularLocation>
        <location evidence="1">Membrane</location>
        <topology evidence="1">Multi-pass membrane protein</topology>
    </subcellularLocation>
</comment>
<dbReference type="GO" id="GO:0005886">
    <property type="term" value="C:plasma membrane"/>
    <property type="evidence" value="ECO:0007669"/>
    <property type="project" value="TreeGrafter"/>
</dbReference>
<evidence type="ECO:0000259" key="11">
    <source>
        <dbReference type="Pfam" id="PF25508"/>
    </source>
</evidence>
<dbReference type="PANTHER" id="PTHR13800:SF1">
    <property type="entry name" value="TRANSIENT RECEPTOR POTENTIAL CATION CHANNEL TRPM"/>
    <property type="match status" value="1"/>
</dbReference>
<keyword evidence="12" id="KW-0675">Receptor</keyword>
<name>A0A2G8K2K5_STIJA</name>
<sequence>MVLEHLLTCGCGRTRPEHVALCSEIPHSRQTSWNPSKHTVSMPTDAYGQIEFRGAGHGNKAKGKGCMKFCSSKGVVNDERVKFKTCEVHTSGRQHRSSRYPETHERTVEPWLAKLSHLYPGGLRKFEIQPKLKRVLSKGLSKAARTTGAWILTRGTNTGVGIHVGDALNNHSVKMRGRITTIGMCSWGVLNKQENFLGRNRVTSYHSVACPISKGFKLNSHHTHFLFVDNGTLSQSGAEIELRQKFEKHISQQRLNSQERVPVVSVIIEGGPTAIRTVLTNISAHPRIPVVVFDGTGRAADILAFAQKYSDEQGSLSDSLRAQLLETIKHTFHFNQQQAESLYHDIMQCMKKKQLITVFCLGEDGLEDFDLAILSALLKAQSRANPGNKLRLALAWDRVDIAKQHIFVHGKELPESILEQAMFEALANNQVDFVKLLKDNGVNMHKFLTIARLEELYNATSGPPNTLRYLIYDVRKHGKQSMRYNLYDIGMVVENLMGGTYSSSYTSRKYKVQYTSMRKELSFSFKRNVDLTEPNATIVKETFRYPFNELFIWSVLTNRHQMALYLWKQDEEALAKALIASQLYKGMANSADEINLENEIAEDFIKCSAEFQTLASQLLDQCYKEDDDVTLQLLTVKLDNWSGQTCLSLAAAAEHLDFMAHPCCQLLLSELWMGGLRIRKYINLKVILALVTPPAILLLSFKSKEELLLMPQTFSEHIQDVEEAEKDNDDSSSSSSSSASSFARLKDTEDSFRQSNPATATTPPDPLTPSPLRAKKRQLSLFKKLYEFYSAPITKFWTLSIAYIFFLVLYTFMVLGQIQKKPAIQEIFVISYIVTLGMDHIRELLRSEPPKLSQKIRVFYKSFANCLLAMCVIIFLIGMGLRFFQQTRGWGRVIYSLDIVLWYLQLFNILSVNMYLGTLVNMIGKMEEVAAQPATDLVLQV</sequence>
<dbReference type="Pfam" id="PF25508">
    <property type="entry name" value="TRPM2"/>
    <property type="match status" value="1"/>
</dbReference>
<evidence type="ECO:0000256" key="2">
    <source>
        <dbReference type="ARBA" id="ARBA00022448"/>
    </source>
</evidence>
<gene>
    <name evidence="12" type="ORF">BSL78_20950</name>
</gene>
<comment type="caution">
    <text evidence="12">The sequence shown here is derived from an EMBL/GenBank/DDBJ whole genome shotgun (WGS) entry which is preliminary data.</text>
</comment>
<keyword evidence="6 9" id="KW-0472">Membrane</keyword>
<dbReference type="EMBL" id="MRZV01000952">
    <property type="protein sequence ID" value="PIK42203.1"/>
    <property type="molecule type" value="Genomic_DNA"/>
</dbReference>
<feature type="transmembrane region" description="Helical" evidence="9">
    <location>
        <begin position="862"/>
        <end position="881"/>
    </location>
</feature>
<evidence type="ECO:0000256" key="7">
    <source>
        <dbReference type="ARBA" id="ARBA00023303"/>
    </source>
</evidence>
<dbReference type="STRING" id="307972.A0A2G8K2K5"/>
<feature type="region of interest" description="Disordered" evidence="8">
    <location>
        <begin position="721"/>
        <end position="772"/>
    </location>
</feature>
<dbReference type="PANTHER" id="PTHR13800">
    <property type="entry name" value="TRANSIENT RECEPTOR POTENTIAL CATION CHANNEL, SUBFAMILY M, MEMBER 6"/>
    <property type="match status" value="1"/>
</dbReference>
<reference evidence="12 13" key="1">
    <citation type="journal article" date="2017" name="PLoS Biol.">
        <title>The sea cucumber genome provides insights into morphological evolution and visceral regeneration.</title>
        <authorList>
            <person name="Zhang X."/>
            <person name="Sun L."/>
            <person name="Yuan J."/>
            <person name="Sun Y."/>
            <person name="Gao Y."/>
            <person name="Zhang L."/>
            <person name="Li S."/>
            <person name="Dai H."/>
            <person name="Hamel J.F."/>
            <person name="Liu C."/>
            <person name="Yu Y."/>
            <person name="Liu S."/>
            <person name="Lin W."/>
            <person name="Guo K."/>
            <person name="Jin S."/>
            <person name="Xu P."/>
            <person name="Storey K.B."/>
            <person name="Huan P."/>
            <person name="Zhang T."/>
            <person name="Zhou Y."/>
            <person name="Zhang J."/>
            <person name="Lin C."/>
            <person name="Li X."/>
            <person name="Xing L."/>
            <person name="Huo D."/>
            <person name="Sun M."/>
            <person name="Wang L."/>
            <person name="Mercier A."/>
            <person name="Li F."/>
            <person name="Yang H."/>
            <person name="Xiang J."/>
        </authorList>
    </citation>
    <scope>NUCLEOTIDE SEQUENCE [LARGE SCALE GENOMIC DNA]</scope>
    <source>
        <strain evidence="12">Shaxun</strain>
        <tissue evidence="12">Muscle</tissue>
    </source>
</reference>
<evidence type="ECO:0000259" key="10">
    <source>
        <dbReference type="Pfam" id="PF18139"/>
    </source>
</evidence>
<keyword evidence="2" id="KW-0813">Transport</keyword>
<evidence type="ECO:0000256" key="1">
    <source>
        <dbReference type="ARBA" id="ARBA00004141"/>
    </source>
</evidence>
<evidence type="ECO:0000256" key="6">
    <source>
        <dbReference type="ARBA" id="ARBA00023136"/>
    </source>
</evidence>
<evidence type="ECO:0000256" key="5">
    <source>
        <dbReference type="ARBA" id="ARBA00023065"/>
    </source>
</evidence>
<dbReference type="AlphaFoldDB" id="A0A2G8K2K5"/>
<dbReference type="Proteomes" id="UP000230750">
    <property type="component" value="Unassembled WGS sequence"/>
</dbReference>